<evidence type="ECO:0000256" key="6">
    <source>
        <dbReference type="ARBA" id="ARBA00022490"/>
    </source>
</evidence>
<dbReference type="GO" id="GO:0005634">
    <property type="term" value="C:nucleus"/>
    <property type="evidence" value="ECO:0007669"/>
    <property type="project" value="UniProtKB-SubCell"/>
</dbReference>
<protein>
    <recommendedName>
        <fullName evidence="5">Elongator complex protein 5</fullName>
    </recommendedName>
</protein>
<dbReference type="GO" id="GO:0000049">
    <property type="term" value="F:tRNA binding"/>
    <property type="evidence" value="ECO:0007669"/>
    <property type="project" value="TreeGrafter"/>
</dbReference>
<dbReference type="CTD" id="23587"/>
<comment type="similarity">
    <text evidence="4">Belongs to the ELP5 family.</text>
</comment>
<evidence type="ECO:0000256" key="7">
    <source>
        <dbReference type="ARBA" id="ARBA00022694"/>
    </source>
</evidence>
<accession>A0A6J1QH26</accession>
<name>A0A6J1QH26_9HYME</name>
<keyword evidence="6" id="KW-0963">Cytoplasm</keyword>
<evidence type="ECO:0000256" key="4">
    <source>
        <dbReference type="ARBA" id="ARBA00009567"/>
    </source>
</evidence>
<dbReference type="GO" id="GO:0033588">
    <property type="term" value="C:elongator holoenzyme complex"/>
    <property type="evidence" value="ECO:0007669"/>
    <property type="project" value="InterPro"/>
</dbReference>
<dbReference type="UniPathway" id="UPA00988"/>
<dbReference type="InterPro" id="IPR019519">
    <property type="entry name" value="Elp5"/>
</dbReference>
<reference evidence="10" key="1">
    <citation type="submission" date="2025-08" db="UniProtKB">
        <authorList>
            <consortium name="RefSeq"/>
        </authorList>
    </citation>
    <scope>IDENTIFICATION</scope>
    <source>
        <tissue evidence="10">Whole body</tissue>
    </source>
</reference>
<dbReference type="OrthoDB" id="166907at2759"/>
<keyword evidence="7" id="KW-0819">tRNA processing</keyword>
<keyword evidence="9" id="KW-1185">Reference proteome</keyword>
<evidence type="ECO:0000313" key="9">
    <source>
        <dbReference type="Proteomes" id="UP000504618"/>
    </source>
</evidence>
<keyword evidence="8" id="KW-0539">Nucleus</keyword>
<evidence type="ECO:0000313" key="10">
    <source>
        <dbReference type="RefSeq" id="XP_024880506.1"/>
    </source>
</evidence>
<evidence type="ECO:0000256" key="2">
    <source>
        <dbReference type="ARBA" id="ARBA00004496"/>
    </source>
</evidence>
<dbReference type="RefSeq" id="XP_024880506.1">
    <property type="nucleotide sequence ID" value="XM_025024738.1"/>
</dbReference>
<dbReference type="PANTHER" id="PTHR15641">
    <property type="entry name" value="ELONGATOR COMPLEX PROTEIN 5"/>
    <property type="match status" value="1"/>
</dbReference>
<comment type="pathway">
    <text evidence="3">tRNA modification; 5-methoxycarbonylmethyl-2-thiouridine-tRNA biosynthesis.</text>
</comment>
<dbReference type="GO" id="GO:0005829">
    <property type="term" value="C:cytosol"/>
    <property type="evidence" value="ECO:0007669"/>
    <property type="project" value="TreeGrafter"/>
</dbReference>
<comment type="subcellular location">
    <subcellularLocation>
        <location evidence="2">Cytoplasm</location>
    </subcellularLocation>
    <subcellularLocation>
        <location evidence="1">Nucleus</location>
    </subcellularLocation>
</comment>
<proteinExistence type="inferred from homology"/>
<dbReference type="GeneID" id="112460172"/>
<organism evidence="9 10">
    <name type="scientific">Temnothorax curvispinosus</name>
    <dbReference type="NCBI Taxonomy" id="300111"/>
    <lineage>
        <taxon>Eukaryota</taxon>
        <taxon>Metazoa</taxon>
        <taxon>Ecdysozoa</taxon>
        <taxon>Arthropoda</taxon>
        <taxon>Hexapoda</taxon>
        <taxon>Insecta</taxon>
        <taxon>Pterygota</taxon>
        <taxon>Neoptera</taxon>
        <taxon>Endopterygota</taxon>
        <taxon>Hymenoptera</taxon>
        <taxon>Apocrita</taxon>
        <taxon>Aculeata</taxon>
        <taxon>Formicoidea</taxon>
        <taxon>Formicidae</taxon>
        <taxon>Myrmicinae</taxon>
        <taxon>Temnothorax</taxon>
    </lineage>
</organism>
<gene>
    <name evidence="10" type="primary">LOC112460172</name>
</gene>
<evidence type="ECO:0000256" key="3">
    <source>
        <dbReference type="ARBA" id="ARBA00005043"/>
    </source>
</evidence>
<dbReference type="Proteomes" id="UP000504618">
    <property type="component" value="Unplaced"/>
</dbReference>
<dbReference type="PANTHER" id="PTHR15641:SF1">
    <property type="entry name" value="ELONGATOR COMPLEX PROTEIN 5"/>
    <property type="match status" value="1"/>
</dbReference>
<evidence type="ECO:0000256" key="8">
    <source>
        <dbReference type="ARBA" id="ARBA00023242"/>
    </source>
</evidence>
<evidence type="ECO:0000256" key="5">
    <source>
        <dbReference type="ARBA" id="ARBA00020264"/>
    </source>
</evidence>
<sequence>MSLVETLPLLDGAKVIVIDEGLDVTHATALIAGWVNVWKEKNSDYNIDLLSFSDPKAWYDDEPKPLISPNVNLHDYYDVYPNENIESKDLENLDYILETVKLKPQNTVVVNCLSSLVLYVGLGKALRFVEKLSRQVSQLICIYRRDFMQIKVPAIETFGTTYVKLERFTGVNPTNNLIYNAKLTHRKSGGSMICQTEIIRQDIESYRINAEKVVVPRIRKTEPEPVKIEASFRIEMSAQEMDQRDKTPLPYTLNATNTSRIFYQPEDVDDIDEEDPDDDLCI</sequence>
<dbReference type="GO" id="GO:0002098">
    <property type="term" value="P:tRNA wobble uridine modification"/>
    <property type="evidence" value="ECO:0007669"/>
    <property type="project" value="InterPro"/>
</dbReference>
<dbReference type="AlphaFoldDB" id="A0A6J1QH26"/>
<evidence type="ECO:0000256" key="1">
    <source>
        <dbReference type="ARBA" id="ARBA00004123"/>
    </source>
</evidence>